<reference evidence="3 4" key="1">
    <citation type="submission" date="2019-05" db="EMBL/GenBank/DDBJ databases">
        <title>Verrucobacter flavum gen. nov., sp. nov. a new member of the family Verrucomicrobiaceae.</title>
        <authorList>
            <person name="Szuroczki S."/>
            <person name="Abbaszade G."/>
            <person name="Szabo A."/>
            <person name="Felfoldi T."/>
            <person name="Schumann P."/>
            <person name="Boka K."/>
            <person name="Keki Z."/>
            <person name="Toumi M."/>
            <person name="Toth E."/>
        </authorList>
    </citation>
    <scope>NUCLEOTIDE SEQUENCE [LARGE SCALE GENOMIC DNA]</scope>
    <source>
        <strain evidence="3 4">MG-N-17</strain>
    </source>
</reference>
<comment type="caution">
    <text evidence="3">The sequence shown here is derived from an EMBL/GenBank/DDBJ whole genome shotgun (WGS) entry which is preliminary data.</text>
</comment>
<proteinExistence type="predicted"/>
<dbReference type="EMBL" id="VAUV01000030">
    <property type="protein sequence ID" value="TLD68224.1"/>
    <property type="molecule type" value="Genomic_DNA"/>
</dbReference>
<evidence type="ECO:0000256" key="2">
    <source>
        <dbReference type="SAM" id="Phobius"/>
    </source>
</evidence>
<organism evidence="3 4">
    <name type="scientific">Phragmitibacter flavus</name>
    <dbReference type="NCBI Taxonomy" id="2576071"/>
    <lineage>
        <taxon>Bacteria</taxon>
        <taxon>Pseudomonadati</taxon>
        <taxon>Verrucomicrobiota</taxon>
        <taxon>Verrucomicrobiia</taxon>
        <taxon>Verrucomicrobiales</taxon>
        <taxon>Verrucomicrobiaceae</taxon>
        <taxon>Phragmitibacter</taxon>
    </lineage>
</organism>
<sequence>MPTLIANSSGFDLQQIIFVVVFVVIGFVQWVYKLWQEKQEQAKRERQPPPSSEELEARRRARQLQTTGNAPSSSPNRPSPPPMPSSPTPSAPQPQPGGLGDLIETFRKAMEEQQAPRSAPAPPPPPLPTPPQRQVHTPAPPQRSVPAAPVTPLQVEARTAYTLQPAKPAPTNKGFDDNRPVGVAYDAKASRVHPLTEYLRSTGGYRKAFILKEILDAPKALQKSPWPVD</sequence>
<feature type="region of interest" description="Disordered" evidence="1">
    <location>
        <begin position="39"/>
        <end position="178"/>
    </location>
</feature>
<keyword evidence="2" id="KW-0472">Membrane</keyword>
<evidence type="ECO:0000313" key="4">
    <source>
        <dbReference type="Proteomes" id="UP000306196"/>
    </source>
</evidence>
<dbReference type="Proteomes" id="UP000306196">
    <property type="component" value="Unassembled WGS sequence"/>
</dbReference>
<protein>
    <submittedName>
        <fullName evidence="3">Uncharacterized protein</fullName>
    </submittedName>
</protein>
<keyword evidence="4" id="KW-1185">Reference proteome</keyword>
<feature type="compositionally biased region" description="Pro residues" evidence="1">
    <location>
        <begin position="77"/>
        <end position="95"/>
    </location>
</feature>
<dbReference type="AlphaFoldDB" id="A0A5R8K780"/>
<keyword evidence="2" id="KW-1133">Transmembrane helix</keyword>
<gene>
    <name evidence="3" type="ORF">FEM03_23745</name>
</gene>
<dbReference type="OrthoDB" id="200455at2"/>
<accession>A0A5R8K780</accession>
<dbReference type="RefSeq" id="WP_138088860.1">
    <property type="nucleotide sequence ID" value="NZ_VAUV01000030.1"/>
</dbReference>
<name>A0A5R8K780_9BACT</name>
<evidence type="ECO:0000256" key="1">
    <source>
        <dbReference type="SAM" id="MobiDB-lite"/>
    </source>
</evidence>
<feature type="transmembrane region" description="Helical" evidence="2">
    <location>
        <begin position="16"/>
        <end position="35"/>
    </location>
</feature>
<keyword evidence="2" id="KW-0812">Transmembrane</keyword>
<feature type="compositionally biased region" description="Pro residues" evidence="1">
    <location>
        <begin position="119"/>
        <end position="131"/>
    </location>
</feature>
<evidence type="ECO:0000313" key="3">
    <source>
        <dbReference type="EMBL" id="TLD68224.1"/>
    </source>
</evidence>